<name>A0A0F9P5L4_9ZZZZ</name>
<organism evidence="1">
    <name type="scientific">marine sediment metagenome</name>
    <dbReference type="NCBI Taxonomy" id="412755"/>
    <lineage>
        <taxon>unclassified sequences</taxon>
        <taxon>metagenomes</taxon>
        <taxon>ecological metagenomes</taxon>
    </lineage>
</organism>
<reference evidence="1" key="1">
    <citation type="journal article" date="2015" name="Nature">
        <title>Complex archaea that bridge the gap between prokaryotes and eukaryotes.</title>
        <authorList>
            <person name="Spang A."/>
            <person name="Saw J.H."/>
            <person name="Jorgensen S.L."/>
            <person name="Zaremba-Niedzwiedzka K."/>
            <person name="Martijn J."/>
            <person name="Lind A.E."/>
            <person name="van Eijk R."/>
            <person name="Schleper C."/>
            <person name="Guy L."/>
            <person name="Ettema T.J."/>
        </authorList>
    </citation>
    <scope>NUCLEOTIDE SEQUENCE</scope>
</reference>
<comment type="caution">
    <text evidence="1">The sequence shown here is derived from an EMBL/GenBank/DDBJ whole genome shotgun (WGS) entry which is preliminary data.</text>
</comment>
<gene>
    <name evidence="1" type="ORF">LCGC14_1179300</name>
</gene>
<protein>
    <submittedName>
        <fullName evidence="1">Uncharacterized protein</fullName>
    </submittedName>
</protein>
<dbReference type="AlphaFoldDB" id="A0A0F9P5L4"/>
<sequence length="77" mass="8268">MEGDLDRLLGALTDAESTAVLTFVRSELGGPRIHKVGAAAVLMLQHANLHDAADAVAKLMVNDRDVQRVLEKTESSE</sequence>
<accession>A0A0F9P5L4</accession>
<evidence type="ECO:0000313" key="1">
    <source>
        <dbReference type="EMBL" id="KKM96315.1"/>
    </source>
</evidence>
<proteinExistence type="predicted"/>
<dbReference type="EMBL" id="LAZR01005897">
    <property type="protein sequence ID" value="KKM96315.1"/>
    <property type="molecule type" value="Genomic_DNA"/>
</dbReference>